<proteinExistence type="predicted"/>
<protein>
    <submittedName>
        <fullName evidence="2">DUF308 domain-containing protein</fullName>
    </submittedName>
</protein>
<evidence type="ECO:0000256" key="1">
    <source>
        <dbReference type="SAM" id="Phobius"/>
    </source>
</evidence>
<dbReference type="Pfam" id="PF03729">
    <property type="entry name" value="DUF308"/>
    <property type="match status" value="2"/>
</dbReference>
<feature type="transmembrane region" description="Helical" evidence="1">
    <location>
        <begin position="7"/>
        <end position="40"/>
    </location>
</feature>
<dbReference type="InterPro" id="IPR005325">
    <property type="entry name" value="DUF308_memb"/>
</dbReference>
<comment type="caution">
    <text evidence="2">The sequence shown here is derived from an EMBL/GenBank/DDBJ whole genome shotgun (WGS) entry which is preliminary data.</text>
</comment>
<keyword evidence="1" id="KW-1133">Transmembrane helix</keyword>
<dbReference type="InterPro" id="IPR052712">
    <property type="entry name" value="Acid_resist_chaperone_HdeD"/>
</dbReference>
<name>A0A9D1HNJ0_9FIRM</name>
<keyword evidence="1" id="KW-0812">Transmembrane</keyword>
<dbReference type="PANTHER" id="PTHR34989:SF1">
    <property type="entry name" value="PROTEIN HDED"/>
    <property type="match status" value="1"/>
</dbReference>
<keyword evidence="1" id="KW-0472">Membrane</keyword>
<dbReference type="GO" id="GO:0005886">
    <property type="term" value="C:plasma membrane"/>
    <property type="evidence" value="ECO:0007669"/>
    <property type="project" value="TreeGrafter"/>
</dbReference>
<feature type="transmembrane region" description="Helical" evidence="1">
    <location>
        <begin position="60"/>
        <end position="84"/>
    </location>
</feature>
<reference evidence="2" key="2">
    <citation type="journal article" date="2021" name="PeerJ">
        <title>Extensive microbial diversity within the chicken gut microbiome revealed by metagenomics and culture.</title>
        <authorList>
            <person name="Gilroy R."/>
            <person name="Ravi A."/>
            <person name="Getino M."/>
            <person name="Pursley I."/>
            <person name="Horton D.L."/>
            <person name="Alikhan N.F."/>
            <person name="Baker D."/>
            <person name="Gharbi K."/>
            <person name="Hall N."/>
            <person name="Watson M."/>
            <person name="Adriaenssens E.M."/>
            <person name="Foster-Nyarko E."/>
            <person name="Jarju S."/>
            <person name="Secka A."/>
            <person name="Antonio M."/>
            <person name="Oren A."/>
            <person name="Chaudhuri R.R."/>
            <person name="La Ragione R."/>
            <person name="Hildebrand F."/>
            <person name="Pallen M.J."/>
        </authorList>
    </citation>
    <scope>NUCLEOTIDE SEQUENCE</scope>
    <source>
        <strain evidence="2">CHK195-11698</strain>
    </source>
</reference>
<dbReference type="Proteomes" id="UP000824175">
    <property type="component" value="Unassembled WGS sequence"/>
</dbReference>
<feature type="transmembrane region" description="Helical" evidence="1">
    <location>
        <begin position="131"/>
        <end position="153"/>
    </location>
</feature>
<dbReference type="PANTHER" id="PTHR34989">
    <property type="entry name" value="PROTEIN HDED"/>
    <property type="match status" value="1"/>
</dbReference>
<feature type="transmembrane region" description="Helical" evidence="1">
    <location>
        <begin position="105"/>
        <end position="125"/>
    </location>
</feature>
<gene>
    <name evidence="2" type="ORF">IAD15_00630</name>
</gene>
<reference evidence="2" key="1">
    <citation type="submission" date="2020-10" db="EMBL/GenBank/DDBJ databases">
        <authorList>
            <person name="Gilroy R."/>
        </authorList>
    </citation>
    <scope>NUCLEOTIDE SEQUENCE</scope>
    <source>
        <strain evidence="2">CHK195-11698</strain>
    </source>
</reference>
<dbReference type="EMBL" id="DVMJ01000004">
    <property type="protein sequence ID" value="HIU12569.1"/>
    <property type="molecule type" value="Genomic_DNA"/>
</dbReference>
<accession>A0A9D1HNJ0</accession>
<dbReference type="AlphaFoldDB" id="A0A9D1HNJ0"/>
<evidence type="ECO:0000313" key="3">
    <source>
        <dbReference type="Proteomes" id="UP000824175"/>
    </source>
</evidence>
<evidence type="ECO:0000313" key="2">
    <source>
        <dbReference type="EMBL" id="HIU12569.1"/>
    </source>
</evidence>
<organism evidence="2 3">
    <name type="scientific">Candidatus Fimiplasma intestinipullorum</name>
    <dbReference type="NCBI Taxonomy" id="2840825"/>
    <lineage>
        <taxon>Bacteria</taxon>
        <taxon>Bacillati</taxon>
        <taxon>Bacillota</taxon>
        <taxon>Clostridia</taxon>
        <taxon>Eubacteriales</taxon>
        <taxon>Candidatus Fimiplasma</taxon>
    </lineage>
</organism>
<sequence length="157" mass="17558">MRRYSPWLYLILGFIFVLFPVASSTLICRVVGMLALFLGGYRLYQDYQLHQMDADLISSAGLFLFGLICLVAPTAILSIIPIVLGSIITIDGVGKLVRSWKIREVTYMPFIFALLLTILGVLLLLDPFGAVINLFTLLGIILIFDGIVELLVWTKYI</sequence>